<evidence type="ECO:0000313" key="3">
    <source>
        <dbReference type="Proteomes" id="UP001163064"/>
    </source>
</evidence>
<organism evidence="2 3">
    <name type="scientific">Streptomyces beihaiensis</name>
    <dbReference type="NCBI Taxonomy" id="2984495"/>
    <lineage>
        <taxon>Bacteria</taxon>
        <taxon>Bacillati</taxon>
        <taxon>Actinomycetota</taxon>
        <taxon>Actinomycetes</taxon>
        <taxon>Kitasatosporales</taxon>
        <taxon>Streptomycetaceae</taxon>
        <taxon>Streptomyces</taxon>
    </lineage>
</organism>
<gene>
    <name evidence="2" type="ORF">OFY01_20250</name>
</gene>
<dbReference type="Proteomes" id="UP001163064">
    <property type="component" value="Unassembled WGS sequence"/>
</dbReference>
<evidence type="ECO:0000313" key="2">
    <source>
        <dbReference type="EMBL" id="MCX3062048.1"/>
    </source>
</evidence>
<keyword evidence="1" id="KW-1133">Transmembrane helix</keyword>
<proteinExistence type="predicted"/>
<keyword evidence="1" id="KW-0812">Transmembrane</keyword>
<comment type="caution">
    <text evidence="2">The sequence shown here is derived from an EMBL/GenBank/DDBJ whole genome shotgun (WGS) entry which is preliminary data.</text>
</comment>
<dbReference type="InterPro" id="IPR025339">
    <property type="entry name" value="DUF4245"/>
</dbReference>
<protein>
    <submittedName>
        <fullName evidence="2">DUF4245 domain-containing protein</fullName>
    </submittedName>
</protein>
<keyword evidence="3" id="KW-1185">Reference proteome</keyword>
<dbReference type="RefSeq" id="WP_266601908.1">
    <property type="nucleotide sequence ID" value="NZ_JAPHNL010000257.1"/>
</dbReference>
<keyword evidence="1" id="KW-0472">Membrane</keyword>
<feature type="transmembrane region" description="Helical" evidence="1">
    <location>
        <begin position="12"/>
        <end position="31"/>
    </location>
</feature>
<name>A0ABT3TYB9_9ACTN</name>
<dbReference type="EMBL" id="JAPHNL010000257">
    <property type="protein sequence ID" value="MCX3062048.1"/>
    <property type="molecule type" value="Genomic_DNA"/>
</dbReference>
<accession>A0ABT3TYB9</accession>
<evidence type="ECO:0000256" key="1">
    <source>
        <dbReference type="SAM" id="Phobius"/>
    </source>
</evidence>
<reference evidence="2" key="1">
    <citation type="submission" date="2022-10" db="EMBL/GenBank/DDBJ databases">
        <title>Streptomyces beihaiensis sp. nov., a chitin degrading actinobacterium, isolated from shrimp pond soil.</title>
        <authorList>
            <person name="Xie J."/>
            <person name="Shen N."/>
        </authorList>
    </citation>
    <scope>NUCLEOTIDE SEQUENCE</scope>
    <source>
        <strain evidence="2">GXMU-J5</strain>
    </source>
</reference>
<dbReference type="Pfam" id="PF14030">
    <property type="entry name" value="DUF4245"/>
    <property type="match status" value="1"/>
</dbReference>
<sequence>MAARNGKKTVGSMVLSLGVCVLAAGVIYLFVPHDDSKGAPVARKDYRVALLTARRTASYPVAAPEGLPRTWKATSVDYQEKDHQSWHLGFLDPRGQYVAVEQSADNSAAFISQASQGAEETSRTQRIGGEEWRRYKGDKYDALVLRQKGSATVVTGTADFGQLTKMAEALRMKRGS</sequence>